<sequence length="887" mass="95526">MAPNLKNIRFGRRKSQGNSIDEGSPAAPVSSFRVIPREDAAKKSTSSALDLRKAATFQQPSRQPSYEYDSGSSNRGSNSSASTAPRSHLSDNPNTRFSSSSTLQSPVEAMKKDRSPSPHFLKLGEDFDSDWGDLFSSMDKRKSGVLNDSSSRPLTLGRGESEPILSNPPKAFANNQRATHPSPPLGYSREMTASPPTQWARRTSGDRLISSPDLGSADSPTDDDPPPLPPKHTTVARDSKPYSYGLLSDSADLLDEPPSLAHSTSVRSQNSFTRSGVNEDTDAALVQQSVRAMRASTLERSGVYESSPLARKEVNTSESLAPPPSRPLNGSSDTSLKTTSSSSSFTHQGESGASSPSNGTGANKNDSARSTPRATPAEPARDGTEMFDPEVMQAIHQANHQSDNRQMLGLPTESPPRLNGAKVMTMADFNKAKANTLSTFASKSADEGSDDGYEDDDDDPQIQAQKKRLEAQREAQHAIWRQKMKKAIGDQSTLPPMRPDFLRANQSAPSLTFNGEPQPEEEDEDVPLAILQAHNFPSKSKTPDPRLSQHSYIGIQDRPSSPARNSTTNQRASQLPVFARRLPEDPYFGSSDLSTPVKRESLAFNKGRAQSMYGAASGPPPGVSPVPGIPPGGLVGVIASEEQARGARRGSPNPQTAMGFNMPGVGTLGGALPMQLPSAPINPVSQSDMLRNQQMLELMQQNNLMMKEMMEMRAQMQMMQMGGQMPMGPQGMPMAGLPQQNRPMSIIDQNLNRQSMAPSMYGRTMSFLGPAPNMFLNQPAAVGSGARSVMNVPVGNFGRLNDGYTPSIAPSERSNIGQPARYKPVNFGDGGSTVTAGSTLKLSQAQTGERKKSGFLSAVIHQGKKSTSKGKEDDDDEEAWGTVRRRR</sequence>
<feature type="compositionally biased region" description="Polar residues" evidence="1">
    <location>
        <begin position="90"/>
        <end position="105"/>
    </location>
</feature>
<evidence type="ECO:0000313" key="2">
    <source>
        <dbReference type="EMBL" id="KIW03299.1"/>
    </source>
</evidence>
<feature type="compositionally biased region" description="Low complexity" evidence="1">
    <location>
        <begin position="331"/>
        <end position="346"/>
    </location>
</feature>
<feature type="region of interest" description="Disordered" evidence="1">
    <location>
        <begin position="297"/>
        <end position="391"/>
    </location>
</feature>
<feature type="compositionally biased region" description="Polar residues" evidence="1">
    <location>
        <begin position="347"/>
        <end position="373"/>
    </location>
</feature>
<dbReference type="RefSeq" id="XP_016213169.1">
    <property type="nucleotide sequence ID" value="XM_016359030.1"/>
</dbReference>
<evidence type="ECO:0000256" key="1">
    <source>
        <dbReference type="SAM" id="MobiDB-lite"/>
    </source>
</evidence>
<dbReference type="GeneID" id="27313484"/>
<evidence type="ECO:0000313" key="3">
    <source>
        <dbReference type="Proteomes" id="UP000053259"/>
    </source>
</evidence>
<organism evidence="2 3">
    <name type="scientific">Verruconis gallopava</name>
    <dbReference type="NCBI Taxonomy" id="253628"/>
    <lineage>
        <taxon>Eukaryota</taxon>
        <taxon>Fungi</taxon>
        <taxon>Dikarya</taxon>
        <taxon>Ascomycota</taxon>
        <taxon>Pezizomycotina</taxon>
        <taxon>Dothideomycetes</taxon>
        <taxon>Pleosporomycetidae</taxon>
        <taxon>Venturiales</taxon>
        <taxon>Sympoventuriaceae</taxon>
        <taxon>Verruconis</taxon>
    </lineage>
</organism>
<feature type="compositionally biased region" description="Acidic residues" evidence="1">
    <location>
        <begin position="447"/>
        <end position="460"/>
    </location>
</feature>
<feature type="compositionally biased region" description="Polar residues" evidence="1">
    <location>
        <begin position="504"/>
        <end position="515"/>
    </location>
</feature>
<keyword evidence="3" id="KW-1185">Reference proteome</keyword>
<feature type="region of interest" description="Disordered" evidence="1">
    <location>
        <begin position="440"/>
        <end position="461"/>
    </location>
</feature>
<dbReference type="AlphaFoldDB" id="A0A0D2AVV2"/>
<dbReference type="PANTHER" id="PTHR42068:SF1">
    <property type="entry name" value="YALI0B18964P"/>
    <property type="match status" value="1"/>
</dbReference>
<dbReference type="EMBL" id="KN847545">
    <property type="protein sequence ID" value="KIW03300.1"/>
    <property type="molecule type" value="Genomic_DNA"/>
</dbReference>
<dbReference type="Proteomes" id="UP000053259">
    <property type="component" value="Unassembled WGS sequence"/>
</dbReference>
<feature type="compositionally biased region" description="Polar residues" evidence="1">
    <location>
        <begin position="261"/>
        <end position="278"/>
    </location>
</feature>
<protein>
    <submittedName>
        <fullName evidence="2">Uncharacterized protein</fullName>
    </submittedName>
</protein>
<feature type="compositionally biased region" description="Low complexity" evidence="1">
    <location>
        <begin position="70"/>
        <end position="82"/>
    </location>
</feature>
<feature type="region of interest" description="Disordered" evidence="1">
    <location>
        <begin position="400"/>
        <end position="419"/>
    </location>
</feature>
<name>A0A0D2AVV2_9PEZI</name>
<dbReference type="EMBL" id="KN847545">
    <property type="protein sequence ID" value="KIW03299.1"/>
    <property type="molecule type" value="Genomic_DNA"/>
</dbReference>
<accession>A0A0D2AVV2</accession>
<feature type="compositionally biased region" description="Polar residues" evidence="1">
    <location>
        <begin position="558"/>
        <end position="573"/>
    </location>
</feature>
<proteinExistence type="predicted"/>
<dbReference type="PANTHER" id="PTHR42068">
    <property type="entry name" value="YALI0B18964P"/>
    <property type="match status" value="1"/>
</dbReference>
<dbReference type="VEuPathDB" id="FungiDB:PV09_05511"/>
<dbReference type="RefSeq" id="XP_016213168.1">
    <property type="nucleotide sequence ID" value="XM_016359029.1"/>
</dbReference>
<feature type="region of interest" description="Disordered" evidence="1">
    <location>
        <begin position="490"/>
        <end position="574"/>
    </location>
</feature>
<feature type="region of interest" description="Disordered" evidence="1">
    <location>
        <begin position="805"/>
        <end position="830"/>
    </location>
</feature>
<dbReference type="HOGENOM" id="CLU_006885_0_0_1"/>
<feature type="region of interest" description="Disordered" evidence="1">
    <location>
        <begin position="842"/>
        <end position="887"/>
    </location>
</feature>
<dbReference type="STRING" id="253628.A0A0D2AVV2"/>
<dbReference type="OrthoDB" id="5396252at2759"/>
<reference evidence="2 3" key="1">
    <citation type="submission" date="2015-01" db="EMBL/GenBank/DDBJ databases">
        <title>The Genome Sequence of Ochroconis gallopava CBS43764.</title>
        <authorList>
            <consortium name="The Broad Institute Genomics Platform"/>
            <person name="Cuomo C."/>
            <person name="de Hoog S."/>
            <person name="Gorbushina A."/>
            <person name="Stielow B."/>
            <person name="Teixiera M."/>
            <person name="Abouelleil A."/>
            <person name="Chapman S.B."/>
            <person name="Priest M."/>
            <person name="Young S.K."/>
            <person name="Wortman J."/>
            <person name="Nusbaum C."/>
            <person name="Birren B."/>
        </authorList>
    </citation>
    <scope>NUCLEOTIDE SEQUENCE [LARGE SCALE GENOMIC DNA]</scope>
    <source>
        <strain evidence="2 3">CBS 43764</strain>
    </source>
</reference>
<feature type="region of interest" description="Disordered" evidence="1">
    <location>
        <begin position="1"/>
        <end position="283"/>
    </location>
</feature>
<gene>
    <name evidence="2" type="ORF">PV09_05511</name>
</gene>